<evidence type="ECO:0000256" key="2">
    <source>
        <dbReference type="SAM" id="Phobius"/>
    </source>
</evidence>
<sequence length="307" mass="30996">METPIPSPRAALLEESGTPPAGKGPRRRLWIAAALSVLAVGVGAVGYLTGASNSPTVLAAADTSGQATTGAADQSVCSDLDARGGTFYREYVVKIMGQGQPGYKTVNVDPDVMQRGINALTAVGATAPRASSGGGTAASPALETDRASMVNSASSMSNIYANMDATSLLTAFVATSVECSKLGHSPSWFNPQALSGNSSSPSTANPAQAPAYAPPALATTAAAAPAGPATVFTGGTYEVGDEAGSIPPGTYKATCATNGYWARLRSTSGSSDIIDNDWNPNGGPMIVTVKKSDAAVELGDCTWTRSR</sequence>
<evidence type="ECO:0000256" key="1">
    <source>
        <dbReference type="SAM" id="MobiDB-lite"/>
    </source>
</evidence>
<keyword evidence="2" id="KW-0812">Transmembrane</keyword>
<keyword evidence="2" id="KW-0472">Membrane</keyword>
<protein>
    <submittedName>
        <fullName evidence="3">Uncharacterized protein</fullName>
    </submittedName>
</protein>
<gene>
    <name evidence="3" type="ORF">ACFPBZ_07105</name>
</gene>
<keyword evidence="4" id="KW-1185">Reference proteome</keyword>
<proteinExistence type="predicted"/>
<accession>A0ABV9YKR2</accession>
<feature type="transmembrane region" description="Helical" evidence="2">
    <location>
        <begin position="29"/>
        <end position="48"/>
    </location>
</feature>
<dbReference type="RefSeq" id="WP_378035317.1">
    <property type="nucleotide sequence ID" value="NZ_JBHSIV010000005.1"/>
</dbReference>
<dbReference type="Proteomes" id="UP001595947">
    <property type="component" value="Unassembled WGS sequence"/>
</dbReference>
<reference evidence="4" key="1">
    <citation type="journal article" date="2019" name="Int. J. Syst. Evol. Microbiol.">
        <title>The Global Catalogue of Microorganisms (GCM) 10K type strain sequencing project: providing services to taxonomists for standard genome sequencing and annotation.</title>
        <authorList>
            <consortium name="The Broad Institute Genomics Platform"/>
            <consortium name="The Broad Institute Genome Sequencing Center for Infectious Disease"/>
            <person name="Wu L."/>
            <person name="Ma J."/>
        </authorList>
    </citation>
    <scope>NUCLEOTIDE SEQUENCE [LARGE SCALE GENOMIC DNA]</scope>
    <source>
        <strain evidence="4">CGMCC 4.7093</strain>
    </source>
</reference>
<organism evidence="3 4">
    <name type="scientific">Actinomycetospora atypica</name>
    <dbReference type="NCBI Taxonomy" id="1290095"/>
    <lineage>
        <taxon>Bacteria</taxon>
        <taxon>Bacillati</taxon>
        <taxon>Actinomycetota</taxon>
        <taxon>Actinomycetes</taxon>
        <taxon>Pseudonocardiales</taxon>
        <taxon>Pseudonocardiaceae</taxon>
        <taxon>Actinomycetospora</taxon>
    </lineage>
</organism>
<evidence type="ECO:0000313" key="4">
    <source>
        <dbReference type="Proteomes" id="UP001595947"/>
    </source>
</evidence>
<evidence type="ECO:0000313" key="3">
    <source>
        <dbReference type="EMBL" id="MFC5061968.1"/>
    </source>
</evidence>
<feature type="region of interest" description="Disordered" evidence="1">
    <location>
        <begin position="1"/>
        <end position="25"/>
    </location>
</feature>
<name>A0ABV9YKR2_9PSEU</name>
<dbReference type="EMBL" id="JBHSIV010000005">
    <property type="protein sequence ID" value="MFC5061968.1"/>
    <property type="molecule type" value="Genomic_DNA"/>
</dbReference>
<comment type="caution">
    <text evidence="3">The sequence shown here is derived from an EMBL/GenBank/DDBJ whole genome shotgun (WGS) entry which is preliminary data.</text>
</comment>
<keyword evidence="2" id="KW-1133">Transmembrane helix</keyword>